<gene>
    <name evidence="1" type="ORF">BACCELL_02020</name>
</gene>
<dbReference type="AlphaFoldDB" id="E2NCL2"/>
<reference evidence="1 2" key="1">
    <citation type="submission" date="2008-12" db="EMBL/GenBank/DDBJ databases">
        <authorList>
            <person name="Fulton L."/>
            <person name="Clifton S."/>
            <person name="Fulton B."/>
            <person name="Xu J."/>
            <person name="Minx P."/>
            <person name="Pepin K.H."/>
            <person name="Johnson M."/>
            <person name="Bhonagiri V."/>
            <person name="Nash W.E."/>
            <person name="Mardis E.R."/>
            <person name="Wilson R.K."/>
        </authorList>
    </citation>
    <scope>NUCLEOTIDE SEQUENCE [LARGE SCALE GENOMIC DNA]</scope>
    <source>
        <strain evidence="1 2">DSM 14838</strain>
    </source>
</reference>
<sequence>MNFLIMSGLSTIISTQPRKNDKQINIFVNSEQFLIFIAYICEVLIKTNSSNVIQKMAKLIQ</sequence>
<reference evidence="1 2" key="2">
    <citation type="submission" date="2009-01" db="EMBL/GenBank/DDBJ databases">
        <title>Draft genome sequence of Bacteroides cellulosilyticus (DSM 14838).</title>
        <authorList>
            <person name="Sudarsanam P."/>
            <person name="Ley R."/>
            <person name="Guruge J."/>
            <person name="Turnbaugh P.J."/>
            <person name="Mahowald M."/>
            <person name="Liep D."/>
            <person name="Gordon J."/>
        </authorList>
    </citation>
    <scope>NUCLEOTIDE SEQUENCE [LARGE SCALE GENOMIC DNA]</scope>
    <source>
        <strain evidence="1 2">DSM 14838</strain>
    </source>
</reference>
<name>E2NCL2_9BACE</name>
<dbReference type="HOGENOM" id="CLU_2912615_0_0_10"/>
<evidence type="ECO:0000313" key="1">
    <source>
        <dbReference type="EMBL" id="EEF90303.1"/>
    </source>
</evidence>
<proteinExistence type="predicted"/>
<comment type="caution">
    <text evidence="1">The sequence shown here is derived from an EMBL/GenBank/DDBJ whole genome shotgun (WGS) entry which is preliminary data.</text>
</comment>
<dbReference type="Proteomes" id="UP000003711">
    <property type="component" value="Unassembled WGS sequence"/>
</dbReference>
<evidence type="ECO:0000313" key="2">
    <source>
        <dbReference type="Proteomes" id="UP000003711"/>
    </source>
</evidence>
<protein>
    <submittedName>
        <fullName evidence="1">Uncharacterized protein</fullName>
    </submittedName>
</protein>
<organism evidence="1 2">
    <name type="scientific">Bacteroides cellulosilyticus DSM 14838</name>
    <dbReference type="NCBI Taxonomy" id="537012"/>
    <lineage>
        <taxon>Bacteria</taxon>
        <taxon>Pseudomonadati</taxon>
        <taxon>Bacteroidota</taxon>
        <taxon>Bacteroidia</taxon>
        <taxon>Bacteroidales</taxon>
        <taxon>Bacteroidaceae</taxon>
        <taxon>Bacteroides</taxon>
    </lineage>
</organism>
<dbReference type="EMBL" id="ACCH01000157">
    <property type="protein sequence ID" value="EEF90303.1"/>
    <property type="molecule type" value="Genomic_DNA"/>
</dbReference>
<accession>E2NCL2</accession>